<dbReference type="EMBL" id="AP026798">
    <property type="protein sequence ID" value="BDR53157.1"/>
    <property type="molecule type" value="Genomic_DNA"/>
</dbReference>
<evidence type="ECO:0000313" key="1">
    <source>
        <dbReference type="EMBL" id="BDR53157.1"/>
    </source>
</evidence>
<protein>
    <submittedName>
        <fullName evidence="1">Nucleotide pyrophosphatase</fullName>
    </submittedName>
</protein>
<organism evidence="1 2">
    <name type="scientific">Bombiscardovia nodaiensis</name>
    <dbReference type="NCBI Taxonomy" id="2932181"/>
    <lineage>
        <taxon>Bacteria</taxon>
        <taxon>Bacillati</taxon>
        <taxon>Actinomycetota</taxon>
        <taxon>Actinomycetes</taxon>
        <taxon>Bifidobacteriales</taxon>
        <taxon>Bifidobacteriaceae</taxon>
        <taxon>Bombiscardovia</taxon>
    </lineage>
</organism>
<dbReference type="Gene3D" id="3.40.720.10">
    <property type="entry name" value="Alkaline Phosphatase, subunit A"/>
    <property type="match status" value="1"/>
</dbReference>
<dbReference type="Proteomes" id="UP001321766">
    <property type="component" value="Chromosome"/>
</dbReference>
<evidence type="ECO:0000313" key="2">
    <source>
        <dbReference type="Proteomes" id="UP001321766"/>
    </source>
</evidence>
<dbReference type="Pfam" id="PF01663">
    <property type="entry name" value="Phosphodiest"/>
    <property type="match status" value="1"/>
</dbReference>
<dbReference type="InterPro" id="IPR002591">
    <property type="entry name" value="Phosphodiest/P_Trfase"/>
</dbReference>
<reference evidence="1 2" key="1">
    <citation type="journal article" date="2023" name="Microbiol. Spectr.">
        <title>Symbiosis of Carpenter Bees with Uncharacterized Lactic Acid Bacteria Showing NAD Auxotrophy.</title>
        <authorList>
            <person name="Kawasaki S."/>
            <person name="Ozawa K."/>
            <person name="Mori T."/>
            <person name="Yamamoto A."/>
            <person name="Ito M."/>
            <person name="Ohkuma M."/>
            <person name="Sakamoto M."/>
            <person name="Matsutani M."/>
        </authorList>
    </citation>
    <scope>NUCLEOTIDE SEQUENCE [LARGE SCALE GENOMIC DNA]</scope>
    <source>
        <strain evidence="1 2">Kim37-2</strain>
    </source>
</reference>
<keyword evidence="2" id="KW-1185">Reference proteome</keyword>
<dbReference type="SUPFAM" id="SSF53649">
    <property type="entry name" value="Alkaline phosphatase-like"/>
    <property type="match status" value="1"/>
</dbReference>
<sequence>MEDFPSAQDVMALAPTSTYGDELDRRGQALHLSSVLPAVSAALGAPVPTAVHTRPKALQAALGLPDASSAIVVLVDGLGYWNLQHRLGHAPYLRSLVNDPANARPIATCLPSTTTAAMGVFGTGTCPGLTGMAGYTQLNVDTGSLGQLIQFRDAPEPEDLQRQPTIFERLNEQGLRVTSSGLPKFAASGLTRAALRGTHYLGNKDPKARILAAARSAREPGLTYLYIRDVDKVGHALGWEGEDWAATLERVDDQLALLHRSAPKGTLVVIVADHGMVSADPACRFDLGQVPALQEGVKLVGGEPRQVMLYLDDEAELSSVAQRWQDVLGQHALVRTREQAISQGMFGPVEERVKPVIGDILVSALGAATIVDSRSQSEQAMHLPGVHGSQTYLETDIPCLIDLI</sequence>
<dbReference type="PANTHER" id="PTHR10151:SF120">
    <property type="entry name" value="BIS(5'-ADENOSYL)-TRIPHOSPHATASE"/>
    <property type="match status" value="1"/>
</dbReference>
<gene>
    <name evidence="1" type="ORF">KIM372_10640</name>
</gene>
<dbReference type="InterPro" id="IPR017850">
    <property type="entry name" value="Alkaline_phosphatase_core_sf"/>
</dbReference>
<name>A0ABM8B8V9_9BIFI</name>
<dbReference type="PANTHER" id="PTHR10151">
    <property type="entry name" value="ECTONUCLEOTIDE PYROPHOSPHATASE/PHOSPHODIESTERASE"/>
    <property type="match status" value="1"/>
</dbReference>
<accession>A0ABM8B8V9</accession>
<proteinExistence type="predicted"/>